<feature type="region of interest" description="Disordered" evidence="1">
    <location>
        <begin position="130"/>
        <end position="151"/>
    </location>
</feature>
<name>A0AAN7Q8J4_9COLE</name>
<proteinExistence type="predicted"/>
<protein>
    <submittedName>
        <fullName evidence="2">Uncharacterized protein</fullName>
    </submittedName>
</protein>
<evidence type="ECO:0000313" key="2">
    <source>
        <dbReference type="EMBL" id="KAK4882755.1"/>
    </source>
</evidence>
<evidence type="ECO:0000256" key="1">
    <source>
        <dbReference type="SAM" id="MobiDB-lite"/>
    </source>
</evidence>
<feature type="compositionally biased region" description="Acidic residues" evidence="1">
    <location>
        <begin position="141"/>
        <end position="151"/>
    </location>
</feature>
<accession>A0AAN7Q8J4</accession>
<dbReference type="AlphaFoldDB" id="A0AAN7Q8J4"/>
<dbReference type="EMBL" id="JARPUR010000002">
    <property type="protein sequence ID" value="KAK4882755.1"/>
    <property type="molecule type" value="Genomic_DNA"/>
</dbReference>
<sequence>MKVIMKRMEDMGLNIGSESTMRNLIKDLGFRWQKTEDNNKILMESYDIRIKRIKYLKQLFIYREQAGHNIIGQSVNELMSLTTKAFDEVTIENWTAVCAQVHKLEQDYKNQEQVIDYSLDSLVFAVNTDSSDEDNIKSEPSDDDMDVGDFI</sequence>
<organism evidence="2 3">
    <name type="scientific">Aquatica leii</name>
    <dbReference type="NCBI Taxonomy" id="1421715"/>
    <lineage>
        <taxon>Eukaryota</taxon>
        <taxon>Metazoa</taxon>
        <taxon>Ecdysozoa</taxon>
        <taxon>Arthropoda</taxon>
        <taxon>Hexapoda</taxon>
        <taxon>Insecta</taxon>
        <taxon>Pterygota</taxon>
        <taxon>Neoptera</taxon>
        <taxon>Endopterygota</taxon>
        <taxon>Coleoptera</taxon>
        <taxon>Polyphaga</taxon>
        <taxon>Elateriformia</taxon>
        <taxon>Elateroidea</taxon>
        <taxon>Lampyridae</taxon>
        <taxon>Luciolinae</taxon>
        <taxon>Aquatica</taxon>
    </lineage>
</organism>
<reference evidence="3" key="1">
    <citation type="submission" date="2023-01" db="EMBL/GenBank/DDBJ databases">
        <title>Key to firefly adult light organ development and bioluminescence: homeobox transcription factors regulate luciferase expression and transportation to peroxisome.</title>
        <authorList>
            <person name="Fu X."/>
        </authorList>
    </citation>
    <scope>NUCLEOTIDE SEQUENCE [LARGE SCALE GENOMIC DNA]</scope>
</reference>
<gene>
    <name evidence="2" type="ORF">RN001_006074</name>
</gene>
<evidence type="ECO:0000313" key="3">
    <source>
        <dbReference type="Proteomes" id="UP001353858"/>
    </source>
</evidence>
<comment type="caution">
    <text evidence="2">The sequence shown here is derived from an EMBL/GenBank/DDBJ whole genome shotgun (WGS) entry which is preliminary data.</text>
</comment>
<dbReference type="Proteomes" id="UP001353858">
    <property type="component" value="Unassembled WGS sequence"/>
</dbReference>
<keyword evidence="3" id="KW-1185">Reference proteome</keyword>